<name>A0ABW8T9P7_9CLOT</name>
<reference evidence="1 2" key="1">
    <citation type="submission" date="2024-11" db="EMBL/GenBank/DDBJ databases">
        <authorList>
            <person name="Heng Y.C."/>
            <person name="Lim A.C.H."/>
            <person name="Lee J.K.Y."/>
            <person name="Kittelmann S."/>
        </authorList>
    </citation>
    <scope>NUCLEOTIDE SEQUENCE [LARGE SCALE GENOMIC DNA]</scope>
    <source>
        <strain evidence="1 2">WILCCON 0185</strain>
    </source>
</reference>
<proteinExistence type="predicted"/>
<accession>A0ABW8T9P7</accession>
<evidence type="ECO:0000313" key="2">
    <source>
        <dbReference type="Proteomes" id="UP001623591"/>
    </source>
</evidence>
<dbReference type="RefSeq" id="WP_406770803.1">
    <property type="nucleotide sequence ID" value="NZ_JBJHZZ010000016.1"/>
</dbReference>
<protein>
    <recommendedName>
        <fullName evidence="3">DUF4367 domain-containing protein</fullName>
    </recommendedName>
</protein>
<gene>
    <name evidence="1" type="ORF">ACJDUG_15595</name>
</gene>
<dbReference type="EMBL" id="JBJHZZ010000016">
    <property type="protein sequence ID" value="MFL0248375.1"/>
    <property type="molecule type" value="Genomic_DNA"/>
</dbReference>
<keyword evidence="2" id="KW-1185">Reference proteome</keyword>
<comment type="caution">
    <text evidence="1">The sequence shown here is derived from an EMBL/GenBank/DDBJ whole genome shotgun (WGS) entry which is preliminary data.</text>
</comment>
<evidence type="ECO:0008006" key="3">
    <source>
        <dbReference type="Google" id="ProtNLM"/>
    </source>
</evidence>
<evidence type="ECO:0000313" key="1">
    <source>
        <dbReference type="EMBL" id="MFL0248375.1"/>
    </source>
</evidence>
<dbReference type="Proteomes" id="UP001623591">
    <property type="component" value="Unassembled WGS sequence"/>
</dbReference>
<organism evidence="1 2">
    <name type="scientific">Candidatus Clostridium stratigraminis</name>
    <dbReference type="NCBI Taxonomy" id="3381661"/>
    <lineage>
        <taxon>Bacteria</taxon>
        <taxon>Bacillati</taxon>
        <taxon>Bacillota</taxon>
        <taxon>Clostridia</taxon>
        <taxon>Eubacteriales</taxon>
        <taxon>Clostridiaceae</taxon>
        <taxon>Clostridium</taxon>
    </lineage>
</organism>
<sequence length="157" mass="18179">MKLFIKRLSIVLVIYTVIISVAILNPNQKEFNKTFNNSFVTTDFKTMSKNSTIEINAKLYKRFSLKHFNSDKILDGYITIDNKKYALFGYDLGTSTNNLLFGDVKEKSTDITPIYILYMFDNLNSIYLSGFDNKQHIAAPANTIDDFEILHRKINRK</sequence>